<evidence type="ECO:0000259" key="1">
    <source>
        <dbReference type="Pfam" id="PF12867"/>
    </source>
</evidence>
<protein>
    <submittedName>
        <fullName evidence="2">DinB family protein</fullName>
    </submittedName>
</protein>
<dbReference type="RefSeq" id="WP_305004802.1">
    <property type="nucleotide sequence ID" value="NZ_JAUQSY010000001.1"/>
</dbReference>
<dbReference type="Gene3D" id="1.20.120.450">
    <property type="entry name" value="dinb family like domain"/>
    <property type="match status" value="1"/>
</dbReference>
<reference evidence="2" key="1">
    <citation type="submission" date="2023-07" db="EMBL/GenBank/DDBJ databases">
        <authorList>
            <person name="Kim M.K."/>
        </authorList>
    </citation>
    <scope>NUCLEOTIDE SEQUENCE</scope>
    <source>
        <strain evidence="2">ASUV-10-1</strain>
    </source>
</reference>
<proteinExistence type="predicted"/>
<comment type="caution">
    <text evidence="2">The sequence shown here is derived from an EMBL/GenBank/DDBJ whole genome shotgun (WGS) entry which is preliminary data.</text>
</comment>
<name>A0ABT9B5D6_9BACT</name>
<evidence type="ECO:0000313" key="2">
    <source>
        <dbReference type="EMBL" id="MDO7873487.1"/>
    </source>
</evidence>
<accession>A0ABT9B5D6</accession>
<dbReference type="InterPro" id="IPR034660">
    <property type="entry name" value="DinB/YfiT-like"/>
</dbReference>
<dbReference type="Proteomes" id="UP001176429">
    <property type="component" value="Unassembled WGS sequence"/>
</dbReference>
<dbReference type="EMBL" id="JAUQSY010000001">
    <property type="protein sequence ID" value="MDO7873487.1"/>
    <property type="molecule type" value="Genomic_DNA"/>
</dbReference>
<dbReference type="InterPro" id="IPR024775">
    <property type="entry name" value="DinB-like"/>
</dbReference>
<feature type="domain" description="DinB-like" evidence="1">
    <location>
        <begin position="27"/>
        <end position="159"/>
    </location>
</feature>
<keyword evidence="3" id="KW-1185">Reference proteome</keyword>
<sequence length="169" mass="17866">MSSQLEVWLRGPIAGIPTPLQPVAHALLQAREELTTALAGFPPALLAARPAGVASVGFHLQHMTGVLNRLLTYARQETLSEAQFATFQREETPPTGPHAVAGLLAGFAAEVEAALVQLRATDPATLAEVRGVGRAQVPSTHLGLLFHAAEHTMRHLGQLLVTAKVARAL</sequence>
<dbReference type="Pfam" id="PF12867">
    <property type="entry name" value="DinB_2"/>
    <property type="match status" value="1"/>
</dbReference>
<dbReference type="SUPFAM" id="SSF109854">
    <property type="entry name" value="DinB/YfiT-like putative metalloenzymes"/>
    <property type="match status" value="1"/>
</dbReference>
<gene>
    <name evidence="2" type="ORF">Q5H93_02000</name>
</gene>
<organism evidence="2 3">
    <name type="scientific">Hymenobacter aranciens</name>
    <dbReference type="NCBI Taxonomy" id="3063996"/>
    <lineage>
        <taxon>Bacteria</taxon>
        <taxon>Pseudomonadati</taxon>
        <taxon>Bacteroidota</taxon>
        <taxon>Cytophagia</taxon>
        <taxon>Cytophagales</taxon>
        <taxon>Hymenobacteraceae</taxon>
        <taxon>Hymenobacter</taxon>
    </lineage>
</organism>
<evidence type="ECO:0000313" key="3">
    <source>
        <dbReference type="Proteomes" id="UP001176429"/>
    </source>
</evidence>